<organism evidence="1 2">
    <name type="scientific">Verticillium longisporum</name>
    <name type="common">Verticillium dahliae var. longisporum</name>
    <dbReference type="NCBI Taxonomy" id="100787"/>
    <lineage>
        <taxon>Eukaryota</taxon>
        <taxon>Fungi</taxon>
        <taxon>Dikarya</taxon>
        <taxon>Ascomycota</taxon>
        <taxon>Pezizomycotina</taxon>
        <taxon>Sordariomycetes</taxon>
        <taxon>Hypocreomycetidae</taxon>
        <taxon>Glomerellales</taxon>
        <taxon>Plectosphaerellaceae</taxon>
        <taxon>Verticillium</taxon>
    </lineage>
</organism>
<dbReference type="Proteomes" id="UP000045706">
    <property type="component" value="Unassembled WGS sequence"/>
</dbReference>
<dbReference type="InterPro" id="IPR036517">
    <property type="entry name" value="FF_domain_sf"/>
</dbReference>
<evidence type="ECO:0008006" key="3">
    <source>
        <dbReference type="Google" id="ProtNLM"/>
    </source>
</evidence>
<dbReference type="Gene3D" id="1.10.10.440">
    <property type="entry name" value="FF domain"/>
    <property type="match status" value="1"/>
</dbReference>
<name>A0A0G4LWE7_VERLO</name>
<evidence type="ECO:0000313" key="1">
    <source>
        <dbReference type="EMBL" id="CRK25905.1"/>
    </source>
</evidence>
<dbReference type="EMBL" id="CVQI01018746">
    <property type="protein sequence ID" value="CRK25905.1"/>
    <property type="molecule type" value="Genomic_DNA"/>
</dbReference>
<evidence type="ECO:0000313" key="2">
    <source>
        <dbReference type="Proteomes" id="UP000045706"/>
    </source>
</evidence>
<reference evidence="2" key="1">
    <citation type="submission" date="2015-05" db="EMBL/GenBank/DDBJ databases">
        <authorList>
            <person name="Fogelqvist Johan"/>
        </authorList>
    </citation>
    <scope>NUCLEOTIDE SEQUENCE [LARGE SCALE GENOMIC DNA]</scope>
</reference>
<feature type="non-terminal residue" evidence="1">
    <location>
        <position position="74"/>
    </location>
</feature>
<protein>
    <recommendedName>
        <fullName evidence="3">FF domain-containing protein</fullName>
    </recommendedName>
</protein>
<accession>A0A0G4LWE7</accession>
<gene>
    <name evidence="1" type="ORF">BN1723_018251</name>
</gene>
<dbReference type="AlphaFoldDB" id="A0A0G4LWE7"/>
<proteinExistence type="predicted"/>
<sequence length="74" mass="8764">MALLQDKANPKLYWQEFKRKYRKEAAMTDPHVKDKDREKWYREHINRLKMPQATLKADLAAALKALPVSVLNNK</sequence>